<keyword evidence="2" id="KW-1185">Reference proteome</keyword>
<dbReference type="EMBL" id="CAUWAG010000003">
    <property type="protein sequence ID" value="CAJ2502077.1"/>
    <property type="molecule type" value="Genomic_DNA"/>
</dbReference>
<sequence>MVNEKTGEQATFHPYRLLIRDDFKDAAAAGNYRVWTARERKIYDISKQLYEYGEPFWTKEGLRAVEEQLERGDEVVRLPTLTGNDVEVRVEGAGNRFDNRPPENEDPL</sequence>
<reference evidence="1" key="1">
    <citation type="submission" date="2023-10" db="EMBL/GenBank/DDBJ databases">
        <authorList>
            <person name="Hackl T."/>
        </authorList>
    </citation>
    <scope>NUCLEOTIDE SEQUENCE</scope>
</reference>
<proteinExistence type="predicted"/>
<dbReference type="Proteomes" id="UP001295740">
    <property type="component" value="Unassembled WGS sequence"/>
</dbReference>
<gene>
    <name evidence="1" type="ORF">KHLLAP_LOCUS2545</name>
</gene>
<name>A0AAI8VCL6_9PEZI</name>
<comment type="caution">
    <text evidence="1">The sequence shown here is derived from an EMBL/GenBank/DDBJ whole genome shotgun (WGS) entry which is preliminary data.</text>
</comment>
<evidence type="ECO:0000313" key="1">
    <source>
        <dbReference type="EMBL" id="CAJ2502077.1"/>
    </source>
</evidence>
<accession>A0AAI8VCL6</accession>
<organism evidence="1 2">
    <name type="scientific">Anthostomella pinea</name>
    <dbReference type="NCBI Taxonomy" id="933095"/>
    <lineage>
        <taxon>Eukaryota</taxon>
        <taxon>Fungi</taxon>
        <taxon>Dikarya</taxon>
        <taxon>Ascomycota</taxon>
        <taxon>Pezizomycotina</taxon>
        <taxon>Sordariomycetes</taxon>
        <taxon>Xylariomycetidae</taxon>
        <taxon>Xylariales</taxon>
        <taxon>Xylariaceae</taxon>
        <taxon>Anthostomella</taxon>
    </lineage>
</organism>
<dbReference type="AlphaFoldDB" id="A0AAI8VCL6"/>
<protein>
    <submittedName>
        <fullName evidence="1">Uu.00g049300.m01.CDS01</fullName>
    </submittedName>
</protein>
<evidence type="ECO:0000313" key="2">
    <source>
        <dbReference type="Proteomes" id="UP001295740"/>
    </source>
</evidence>